<dbReference type="Proteomes" id="UP000038487">
    <property type="component" value="Unassembled WGS sequence"/>
</dbReference>
<evidence type="ECO:0000313" key="3">
    <source>
        <dbReference type="EMBL" id="CPV70835.1"/>
    </source>
</evidence>
<gene>
    <name evidence="2" type="ORF">ERS075527_04583</name>
    <name evidence="3" type="ORF">ERS075579_04915</name>
</gene>
<dbReference type="Proteomes" id="UP000045782">
    <property type="component" value="Unassembled WGS sequence"/>
</dbReference>
<sequence length="36" mass="3688">MDFNTPLQSLHGWPAAAVLIAIVVAIAAVLIAGICQ</sequence>
<evidence type="ECO:0000313" key="5">
    <source>
        <dbReference type="Proteomes" id="UP000045782"/>
    </source>
</evidence>
<organism evidence="3 5">
    <name type="scientific">Mycobacteroides abscessus</name>
    <dbReference type="NCBI Taxonomy" id="36809"/>
    <lineage>
        <taxon>Bacteria</taxon>
        <taxon>Bacillati</taxon>
        <taxon>Actinomycetota</taxon>
        <taxon>Actinomycetes</taxon>
        <taxon>Mycobacteriales</taxon>
        <taxon>Mycobacteriaceae</taxon>
        <taxon>Mycobacteroides</taxon>
    </lineage>
</organism>
<dbReference type="AlphaFoldDB" id="A0A0U0ZUU8"/>
<keyword evidence="1" id="KW-0812">Transmembrane</keyword>
<feature type="transmembrane region" description="Helical" evidence="1">
    <location>
        <begin position="12"/>
        <end position="35"/>
    </location>
</feature>
<proteinExistence type="predicted"/>
<dbReference type="EMBL" id="CSWP01000012">
    <property type="protein sequence ID" value="CPV70835.1"/>
    <property type="molecule type" value="Genomic_DNA"/>
</dbReference>
<evidence type="ECO:0000313" key="2">
    <source>
        <dbReference type="EMBL" id="CPT60760.1"/>
    </source>
</evidence>
<name>A0A0U0ZUU8_9MYCO</name>
<keyword evidence="1" id="KW-1133">Transmembrane helix</keyword>
<dbReference type="EMBL" id="CSUW01000012">
    <property type="protein sequence ID" value="CPT60760.1"/>
    <property type="molecule type" value="Genomic_DNA"/>
</dbReference>
<reference evidence="3 5" key="2">
    <citation type="submission" date="2015-03" db="EMBL/GenBank/DDBJ databases">
        <authorList>
            <person name="Murphy D."/>
        </authorList>
    </citation>
    <scope>NUCLEOTIDE SEQUENCE [LARGE SCALE GENOMIC DNA]</scope>
    <source>
        <strain evidence="3 5">PAP088</strain>
    </source>
</reference>
<protein>
    <submittedName>
        <fullName evidence="3">Uncharacterized protein</fullName>
    </submittedName>
</protein>
<keyword evidence="1" id="KW-0472">Membrane</keyword>
<reference evidence="2 4" key="1">
    <citation type="submission" date="2015-03" db="EMBL/GenBank/DDBJ databases">
        <authorList>
            <consortium name="Pathogen Informatics"/>
            <person name="Murphy D."/>
        </authorList>
    </citation>
    <scope>NUCLEOTIDE SEQUENCE [LARGE SCALE GENOMIC DNA]</scope>
    <source>
        <strain evidence="2 4">PAP036</strain>
    </source>
</reference>
<evidence type="ECO:0000313" key="4">
    <source>
        <dbReference type="Proteomes" id="UP000038487"/>
    </source>
</evidence>
<accession>A0A0U0ZUU8</accession>
<evidence type="ECO:0000256" key="1">
    <source>
        <dbReference type="SAM" id="Phobius"/>
    </source>
</evidence>